<accession>A0AA97AJT0</accession>
<evidence type="ECO:0000313" key="1">
    <source>
        <dbReference type="EMBL" id="WNZ25246.1"/>
    </source>
</evidence>
<organism evidence="1">
    <name type="scientific">Leptolyngbya sp. NK1-12</name>
    <dbReference type="NCBI Taxonomy" id="2547451"/>
    <lineage>
        <taxon>Bacteria</taxon>
        <taxon>Bacillati</taxon>
        <taxon>Cyanobacteriota</taxon>
        <taxon>Cyanophyceae</taxon>
        <taxon>Leptolyngbyales</taxon>
        <taxon>Leptolyngbyaceae</taxon>
        <taxon>Leptolyngbya group</taxon>
        <taxon>Leptolyngbya</taxon>
    </lineage>
</organism>
<reference evidence="1" key="1">
    <citation type="submission" date="2020-05" db="EMBL/GenBank/DDBJ databases">
        <authorList>
            <person name="Zhu T."/>
            <person name="Keshari N."/>
            <person name="Lu X."/>
        </authorList>
    </citation>
    <scope>NUCLEOTIDE SEQUENCE</scope>
    <source>
        <strain evidence="1">NK1-12</strain>
    </source>
</reference>
<sequence length="64" mass="7277">MNFSVLLRCLTRPQMNRWLMKQARYEQKSEIRSGEWGVGGGEWGVGLSRTPTDILAPLLLAPNF</sequence>
<proteinExistence type="predicted"/>
<dbReference type="RefSeq" id="WP_316431394.1">
    <property type="nucleotide sequence ID" value="NZ_CP053586.1"/>
</dbReference>
<name>A0AA97AJT0_9CYAN</name>
<dbReference type="AlphaFoldDB" id="A0AA97AJT0"/>
<gene>
    <name evidence="1" type="ORF">HJG54_21905</name>
</gene>
<dbReference type="EMBL" id="CP053586">
    <property type="protein sequence ID" value="WNZ25246.1"/>
    <property type="molecule type" value="Genomic_DNA"/>
</dbReference>
<protein>
    <submittedName>
        <fullName evidence="1">Uncharacterized protein</fullName>
    </submittedName>
</protein>